<dbReference type="InterPro" id="IPR007122">
    <property type="entry name" value="Villin/Gelsolin"/>
</dbReference>
<keyword evidence="1" id="KW-0433">Leucine-rich repeat</keyword>
<dbReference type="InterPro" id="IPR032675">
    <property type="entry name" value="LRR_dom_sf"/>
</dbReference>
<dbReference type="CDD" id="cd11290">
    <property type="entry name" value="gelsolin_S1_like"/>
    <property type="match status" value="1"/>
</dbReference>
<dbReference type="PANTHER" id="PTHR11977:SF51">
    <property type="entry name" value="PROTEIN FLIGHTLESS-1 HOMOLOG"/>
    <property type="match status" value="1"/>
</dbReference>
<evidence type="ECO:0000313" key="7">
    <source>
        <dbReference type="Proteomes" id="UP000614601"/>
    </source>
</evidence>
<dbReference type="SMART" id="SM00262">
    <property type="entry name" value="GEL"/>
    <property type="match status" value="6"/>
</dbReference>
<dbReference type="GO" id="GO:0051014">
    <property type="term" value="P:actin filament severing"/>
    <property type="evidence" value="ECO:0007669"/>
    <property type="project" value="TreeGrafter"/>
</dbReference>
<sequence length="1290" mass="149139">MSTGVLGYIRGVDFSHNDFSGDRFPQEVSQMAHATWLKLNDTKLERVPDELSDLSKLEHLQMTRNSLQNIHGELSDLPKLRSVIFRRNQIKTSGIPTDIFRMKDLTVIDFSHNSLRDVPSNVEYAKCAIVLNLSHNNLESIPNMVFNNLIDLIFLDLSHNKIDNLPAQLKRLVNLQILKLSFNPLKSFQLPTMTMQNLRVLHLRNTNRSPANFPLSFSGMENIQELDLAENALEKLPDSVFELKKLRKLDVRHNKLTEIDIPDDALEELETVNFSDNELTALPEGIVKCTRMRRIYANFNKITFEGMPRGIGKLLQLQILYLSHNHLQLIPEGVSRCVKLQRIKLDSNGLRQIPDGLYLLPDLKELDLTNNPGIVMPPKPNDRAKALAFYNIDFSLSHRMPNQTTNSSNSSVDQGRRDAIQRKKDFIKRRRHQADEDGASKVIAAMSKMAEHKEEDQPSDSGDNQLKAPPSWRERMANHQRKLDVSHLFENDVGQYAGMWIWDIENFYPSPIDPHCYGQFFESDSYIVLKTNEDENGHLTHQIYYWIGDKASLDKGMCAAVHAVNLRNHLGSDSSTHREDMNDESDEFMDLFNDEVTYVTGGRTQSGFYTVVKPKFVTRLYRGSVEGQKVNMEPVPTAYDSLDPRFVFLLHTEQTIWIWRGIKASNTTASKIRLFASKLNKRDRKDRAQIEECIQAKTPPEFWMDLIGQPKRPREPIIEHVPNDFKPPTAILYMVKMGMGSMELPQVELNGNKLNKDVLKTDKVFILDCTSDLFLWMGKKANRLLKLAGQKIATELETMIQRPEYTVLCRENEGEESTWFRQKFGGWDDVIRVDYTMTADTVQRRGADIKVIMEKDKMKVETEALFTDRLPGMSHEESEILMEECNADLEVIESFVLEGKKFVRLPKNEFGTFCTKDCYVFLCRYYVTNDDSDYSDEESGSATESGSNIEQKKNDDQPDDFKCVVYFWQGRDAGNMGWLHFTFTLQKKFESLFKDKLEVVRMYQQQENHKFLSHFNQKLTIKRGSRAEKIKNPKPKAPELYQMRANGSSVNTRTIQIETSAKNLNSAFGYILLVPNDKEVVKKEKVEQKEEIEDVEDEEEYEEEDEEPGVKYGDIYIWFGEKSDSYYHNTLRSIANDILNAEKEYDVYEIQEDEEPVEFWKALGGKKKYSRDADFMNYTRLFRCTNEKGHFCVSEKTVDFCQDDLDNDDVMIVDSGKYVLMWCGTTASEVECKLAYQAANAYVNNLKMKGQERQLMLSVKGMESKRFRELFHGWNHHKDFAASVFDAKYR</sequence>
<feature type="domain" description="Gelsolin-like" evidence="5">
    <location>
        <begin position="1196"/>
        <end position="1267"/>
    </location>
</feature>
<keyword evidence="3" id="KW-0175">Coiled coil</keyword>
<feature type="domain" description="Gelsolin-like" evidence="5">
    <location>
        <begin position="630"/>
        <end position="703"/>
    </location>
</feature>
<dbReference type="GO" id="GO:0005737">
    <property type="term" value="C:cytoplasm"/>
    <property type="evidence" value="ECO:0007669"/>
    <property type="project" value="TreeGrafter"/>
</dbReference>
<dbReference type="GO" id="GO:0015629">
    <property type="term" value="C:actin cytoskeleton"/>
    <property type="evidence" value="ECO:0007669"/>
    <property type="project" value="TreeGrafter"/>
</dbReference>
<dbReference type="GO" id="GO:0030239">
    <property type="term" value="P:myofibril assembly"/>
    <property type="evidence" value="ECO:0007669"/>
    <property type="project" value="TreeGrafter"/>
</dbReference>
<dbReference type="OrthoDB" id="20529at2759"/>
<dbReference type="SMART" id="SM00365">
    <property type="entry name" value="LRR_SD22"/>
    <property type="match status" value="6"/>
</dbReference>
<dbReference type="Proteomes" id="UP000614601">
    <property type="component" value="Unassembled WGS sequence"/>
</dbReference>
<dbReference type="GO" id="GO:0008154">
    <property type="term" value="P:actin polymerization or depolymerization"/>
    <property type="evidence" value="ECO:0007669"/>
    <property type="project" value="TreeGrafter"/>
</dbReference>
<protein>
    <recommendedName>
        <fullName evidence="5">Gelsolin-like domain-containing protein</fullName>
    </recommendedName>
</protein>
<keyword evidence="7" id="KW-1185">Reference proteome</keyword>
<dbReference type="SUPFAM" id="SSF52058">
    <property type="entry name" value="L domain-like"/>
    <property type="match status" value="2"/>
</dbReference>
<dbReference type="GO" id="GO:0005546">
    <property type="term" value="F:phosphatidylinositol-4,5-bisphosphate binding"/>
    <property type="evidence" value="ECO:0007669"/>
    <property type="project" value="TreeGrafter"/>
</dbReference>
<dbReference type="CDD" id="cd11280">
    <property type="entry name" value="gelsolin_like"/>
    <property type="match status" value="2"/>
</dbReference>
<dbReference type="GO" id="GO:0051016">
    <property type="term" value="P:barbed-end actin filament capping"/>
    <property type="evidence" value="ECO:0007669"/>
    <property type="project" value="TreeGrafter"/>
</dbReference>
<dbReference type="SUPFAM" id="SSF55753">
    <property type="entry name" value="Actin depolymerizing proteins"/>
    <property type="match status" value="6"/>
</dbReference>
<feature type="coiled-coil region" evidence="3">
    <location>
        <begin position="1078"/>
        <end position="1105"/>
    </location>
</feature>
<dbReference type="InterPro" id="IPR007123">
    <property type="entry name" value="Gelsolin-like_dom"/>
</dbReference>
<dbReference type="InterPro" id="IPR003591">
    <property type="entry name" value="Leu-rich_rpt_typical-subtyp"/>
</dbReference>
<feature type="region of interest" description="Disordered" evidence="4">
    <location>
        <begin position="932"/>
        <end position="955"/>
    </location>
</feature>
<dbReference type="PRINTS" id="PR00597">
    <property type="entry name" value="GELSOLIN"/>
</dbReference>
<dbReference type="PANTHER" id="PTHR11977">
    <property type="entry name" value="VILLIN"/>
    <property type="match status" value="1"/>
</dbReference>
<feature type="region of interest" description="Disordered" evidence="4">
    <location>
        <begin position="449"/>
        <end position="469"/>
    </location>
</feature>
<gene>
    <name evidence="6" type="ORF">BOKJ2_LOCUS5427</name>
</gene>
<feature type="domain" description="Gelsolin-like" evidence="5">
    <location>
        <begin position="753"/>
        <end position="820"/>
    </location>
</feature>
<dbReference type="Gene3D" id="3.80.10.10">
    <property type="entry name" value="Ribonuclease Inhibitor"/>
    <property type="match status" value="3"/>
</dbReference>
<organism evidence="6 7">
    <name type="scientific">Bursaphelenchus okinawaensis</name>
    <dbReference type="NCBI Taxonomy" id="465554"/>
    <lineage>
        <taxon>Eukaryota</taxon>
        <taxon>Metazoa</taxon>
        <taxon>Ecdysozoa</taxon>
        <taxon>Nematoda</taxon>
        <taxon>Chromadorea</taxon>
        <taxon>Rhabditida</taxon>
        <taxon>Tylenchina</taxon>
        <taxon>Tylenchomorpha</taxon>
        <taxon>Aphelenchoidea</taxon>
        <taxon>Aphelenchoididae</taxon>
        <taxon>Bursaphelenchus</taxon>
    </lineage>
</organism>
<dbReference type="Gene3D" id="3.40.20.10">
    <property type="entry name" value="Severin"/>
    <property type="match status" value="6"/>
</dbReference>
<keyword evidence="2" id="KW-0677">Repeat</keyword>
<evidence type="ECO:0000259" key="5">
    <source>
        <dbReference type="Pfam" id="PF00626"/>
    </source>
</evidence>
<dbReference type="PROSITE" id="PS51450">
    <property type="entry name" value="LRR"/>
    <property type="match status" value="3"/>
</dbReference>
<evidence type="ECO:0000313" key="6">
    <source>
        <dbReference type="EMBL" id="CAD5214107.1"/>
    </source>
</evidence>
<proteinExistence type="predicted"/>
<evidence type="ECO:0000256" key="4">
    <source>
        <dbReference type="SAM" id="MobiDB-lite"/>
    </source>
</evidence>
<dbReference type="EMBL" id="CAJFCW020000003">
    <property type="protein sequence ID" value="CAG9102098.1"/>
    <property type="molecule type" value="Genomic_DNA"/>
</dbReference>
<dbReference type="SMART" id="SM00369">
    <property type="entry name" value="LRR_TYP"/>
    <property type="match status" value="9"/>
</dbReference>
<dbReference type="CDD" id="cd11292">
    <property type="entry name" value="gelsolin_S3_like"/>
    <property type="match status" value="1"/>
</dbReference>
<dbReference type="GO" id="GO:0051015">
    <property type="term" value="F:actin filament binding"/>
    <property type="evidence" value="ECO:0007669"/>
    <property type="project" value="InterPro"/>
</dbReference>
<evidence type="ECO:0000256" key="3">
    <source>
        <dbReference type="SAM" id="Coils"/>
    </source>
</evidence>
<accession>A0A811KCS3</accession>
<comment type="caution">
    <text evidence="6">The sequence shown here is derived from an EMBL/GenBank/DDBJ whole genome shotgun (WGS) entry which is preliminary data.</text>
</comment>
<name>A0A811KCS3_9BILA</name>
<dbReference type="InterPro" id="IPR001611">
    <property type="entry name" value="Leu-rich_rpt"/>
</dbReference>
<evidence type="ECO:0000256" key="1">
    <source>
        <dbReference type="ARBA" id="ARBA00022614"/>
    </source>
</evidence>
<dbReference type="FunFam" id="3.40.20.10:FF:000031">
    <property type="entry name" value="protein flightless-1 homolog isoform X1"/>
    <property type="match status" value="1"/>
</dbReference>
<dbReference type="GO" id="GO:0005634">
    <property type="term" value="C:nucleus"/>
    <property type="evidence" value="ECO:0007669"/>
    <property type="project" value="TreeGrafter"/>
</dbReference>
<reference evidence="6" key="1">
    <citation type="submission" date="2020-09" db="EMBL/GenBank/DDBJ databases">
        <authorList>
            <person name="Kikuchi T."/>
        </authorList>
    </citation>
    <scope>NUCLEOTIDE SEQUENCE</scope>
    <source>
        <strain evidence="6">SH1</strain>
    </source>
</reference>
<dbReference type="Pfam" id="PF00626">
    <property type="entry name" value="Gelsolin"/>
    <property type="match status" value="4"/>
</dbReference>
<evidence type="ECO:0000256" key="2">
    <source>
        <dbReference type="ARBA" id="ARBA00022737"/>
    </source>
</evidence>
<feature type="domain" description="Gelsolin-like" evidence="5">
    <location>
        <begin position="509"/>
        <end position="589"/>
    </location>
</feature>
<dbReference type="Pfam" id="PF13855">
    <property type="entry name" value="LRR_8"/>
    <property type="match status" value="4"/>
</dbReference>
<dbReference type="InterPro" id="IPR029006">
    <property type="entry name" value="ADF-H/Gelsolin-like_dom_sf"/>
</dbReference>
<dbReference type="Proteomes" id="UP000783686">
    <property type="component" value="Unassembled WGS sequence"/>
</dbReference>
<dbReference type="EMBL" id="CAJFDH010000003">
    <property type="protein sequence ID" value="CAD5214107.1"/>
    <property type="molecule type" value="Genomic_DNA"/>
</dbReference>